<evidence type="ECO:0000256" key="10">
    <source>
        <dbReference type="ARBA" id="ARBA00023329"/>
    </source>
</evidence>
<proteinExistence type="inferred from homology"/>
<evidence type="ECO:0000256" key="7">
    <source>
        <dbReference type="ARBA" id="ARBA00022989"/>
    </source>
</evidence>
<dbReference type="InterPro" id="IPR058533">
    <property type="entry name" value="Cation_efflux_TM"/>
</dbReference>
<evidence type="ECO:0000256" key="5">
    <source>
        <dbReference type="ARBA" id="ARBA00022753"/>
    </source>
</evidence>
<comment type="similarity">
    <text evidence="3">Belongs to the TMEM163 family.</text>
</comment>
<keyword evidence="9 11" id="KW-0472">Membrane</keyword>
<evidence type="ECO:0000256" key="3">
    <source>
        <dbReference type="ARBA" id="ARBA00008731"/>
    </source>
</evidence>
<evidence type="ECO:0000313" key="13">
    <source>
        <dbReference type="EMBL" id="MBD8025017.1"/>
    </source>
</evidence>
<evidence type="ECO:0000256" key="9">
    <source>
        <dbReference type="ARBA" id="ARBA00023136"/>
    </source>
</evidence>
<dbReference type="Gene3D" id="1.20.1510.10">
    <property type="entry name" value="Cation efflux protein transmembrane domain"/>
    <property type="match status" value="1"/>
</dbReference>
<evidence type="ECO:0000256" key="11">
    <source>
        <dbReference type="SAM" id="Phobius"/>
    </source>
</evidence>
<keyword evidence="7 11" id="KW-1133">Transmembrane helix</keyword>
<protein>
    <submittedName>
        <fullName evidence="13">Cation transporter</fullName>
    </submittedName>
</protein>
<evidence type="ECO:0000256" key="1">
    <source>
        <dbReference type="ARBA" id="ARBA00004146"/>
    </source>
</evidence>
<keyword evidence="8" id="KW-0770">Synapse</keyword>
<keyword evidence="4 11" id="KW-0812">Transmembrane</keyword>
<evidence type="ECO:0000256" key="2">
    <source>
        <dbReference type="ARBA" id="ARBA00004644"/>
    </source>
</evidence>
<keyword evidence="6" id="KW-0862">Zinc</keyword>
<dbReference type="PANTHER" id="PTHR31937">
    <property type="entry name" value="TRANSMEMBRANE PROTEIN 163"/>
    <property type="match status" value="1"/>
</dbReference>
<feature type="transmembrane region" description="Helical" evidence="11">
    <location>
        <begin position="131"/>
        <end position="150"/>
    </location>
</feature>
<dbReference type="SUPFAM" id="SSF161111">
    <property type="entry name" value="Cation efflux protein transmembrane domain-like"/>
    <property type="match status" value="1"/>
</dbReference>
<comment type="subcellular location">
    <subcellularLocation>
        <location evidence="2">Cytoplasmic vesicle</location>
        <location evidence="2">Secretory vesicle</location>
        <location evidence="2">Synaptic vesicle membrane</location>
        <topology evidence="2">Multi-pass membrane protein</topology>
    </subcellularLocation>
    <subcellularLocation>
        <location evidence="1">Early endosome membrane</location>
    </subcellularLocation>
</comment>
<accession>A0ABR8X7D5</accession>
<feature type="transmembrane region" description="Helical" evidence="11">
    <location>
        <begin position="98"/>
        <end position="119"/>
    </location>
</feature>
<reference evidence="13 14" key="1">
    <citation type="submission" date="2020-08" db="EMBL/GenBank/DDBJ databases">
        <title>A Genomic Blueprint of the Chicken Gut Microbiome.</title>
        <authorList>
            <person name="Gilroy R."/>
            <person name="Ravi A."/>
            <person name="Getino M."/>
            <person name="Pursley I."/>
            <person name="Horton D.L."/>
            <person name="Alikhan N.-F."/>
            <person name="Baker D."/>
            <person name="Gharbi K."/>
            <person name="Hall N."/>
            <person name="Watson M."/>
            <person name="Adriaenssens E.M."/>
            <person name="Foster-Nyarko E."/>
            <person name="Jarju S."/>
            <person name="Secka A."/>
            <person name="Antonio M."/>
            <person name="Oren A."/>
            <person name="Chaudhuri R."/>
            <person name="La Ragione R.M."/>
            <person name="Hildebrand F."/>
            <person name="Pallen M.J."/>
        </authorList>
    </citation>
    <scope>NUCLEOTIDE SEQUENCE [LARGE SCALE GENOMIC DNA]</scope>
    <source>
        <strain evidence="13 14">Sa1CUA4</strain>
    </source>
</reference>
<name>A0ABR8X7D5_9MICO</name>
<keyword evidence="14" id="KW-1185">Reference proteome</keyword>
<evidence type="ECO:0000256" key="8">
    <source>
        <dbReference type="ARBA" id="ARBA00023018"/>
    </source>
</evidence>
<dbReference type="InterPro" id="IPR026765">
    <property type="entry name" value="Tmem163"/>
</dbReference>
<dbReference type="InterPro" id="IPR027469">
    <property type="entry name" value="Cation_efflux_TMD_sf"/>
</dbReference>
<dbReference type="EMBL" id="JACSPM010000010">
    <property type="protein sequence ID" value="MBD8025017.1"/>
    <property type="molecule type" value="Genomic_DNA"/>
</dbReference>
<organism evidence="13 14">
    <name type="scientific">Microbacterium gallinarum</name>
    <dbReference type="NCBI Taxonomy" id="2762209"/>
    <lineage>
        <taxon>Bacteria</taxon>
        <taxon>Bacillati</taxon>
        <taxon>Actinomycetota</taxon>
        <taxon>Actinomycetes</taxon>
        <taxon>Micrococcales</taxon>
        <taxon>Microbacteriaceae</taxon>
        <taxon>Microbacterium</taxon>
    </lineage>
</organism>
<gene>
    <name evidence="13" type="ORF">H9622_15655</name>
</gene>
<evidence type="ECO:0000256" key="4">
    <source>
        <dbReference type="ARBA" id="ARBA00022692"/>
    </source>
</evidence>
<feature type="transmembrane region" description="Helical" evidence="11">
    <location>
        <begin position="37"/>
        <end position="59"/>
    </location>
</feature>
<keyword evidence="10" id="KW-0968">Cytoplasmic vesicle</keyword>
<feature type="transmembrane region" description="Helical" evidence="11">
    <location>
        <begin position="170"/>
        <end position="186"/>
    </location>
</feature>
<dbReference type="Pfam" id="PF01545">
    <property type="entry name" value="Cation_efflux"/>
    <property type="match status" value="1"/>
</dbReference>
<comment type="caution">
    <text evidence="13">The sequence shown here is derived from an EMBL/GenBank/DDBJ whole genome shotgun (WGS) entry which is preliminary data.</text>
</comment>
<keyword evidence="5" id="KW-0967">Endosome</keyword>
<evidence type="ECO:0000256" key="6">
    <source>
        <dbReference type="ARBA" id="ARBA00022833"/>
    </source>
</evidence>
<feature type="transmembrane region" description="Helical" evidence="11">
    <location>
        <begin position="65"/>
        <end position="86"/>
    </location>
</feature>
<sequence length="247" mass="26247">MRGSRLCPPVVLRDGGRGVSVTTDPVRVGILRRRIRWIVAFTITYNVVEGIIALIAGGIASSAALIGFGLDSFVEVLSAAAIAWQFAAKDPETREKPALRIIAVSFFALAAYVTVDAVLSLTGLREPEHSPVGIALAAISLAVMPFVSWLERRAGRELGSASAVADSKQTLICAYLSAALLVGLLLNSLFGWAWADSLAALFIAGFAVKEGREAWRGDACTVPVAALTGELEIDDHHHDHDGQHEHA</sequence>
<evidence type="ECO:0000313" key="14">
    <source>
        <dbReference type="Proteomes" id="UP000602532"/>
    </source>
</evidence>
<feature type="domain" description="Cation efflux protein transmembrane" evidence="12">
    <location>
        <begin position="102"/>
        <end position="213"/>
    </location>
</feature>
<dbReference type="Proteomes" id="UP000602532">
    <property type="component" value="Unassembled WGS sequence"/>
</dbReference>
<dbReference type="PANTHER" id="PTHR31937:SF2">
    <property type="entry name" value="TRANSMEMBRANE PROTEIN 163"/>
    <property type="match status" value="1"/>
</dbReference>
<evidence type="ECO:0000259" key="12">
    <source>
        <dbReference type="Pfam" id="PF01545"/>
    </source>
</evidence>